<organism evidence="1">
    <name type="scientific">marine sediment metagenome</name>
    <dbReference type="NCBI Taxonomy" id="412755"/>
    <lineage>
        <taxon>unclassified sequences</taxon>
        <taxon>metagenomes</taxon>
        <taxon>ecological metagenomes</taxon>
    </lineage>
</organism>
<gene>
    <name evidence="1" type="ORF">S01H1_25293</name>
</gene>
<dbReference type="EMBL" id="BARS01015262">
    <property type="protein sequence ID" value="GAF88515.1"/>
    <property type="molecule type" value="Genomic_DNA"/>
</dbReference>
<reference evidence="1" key="1">
    <citation type="journal article" date="2014" name="Front. Microbiol.">
        <title>High frequency of phylogenetically diverse reductive dehalogenase-homologous genes in deep subseafloor sedimentary metagenomes.</title>
        <authorList>
            <person name="Kawai M."/>
            <person name="Futagami T."/>
            <person name="Toyoda A."/>
            <person name="Takaki Y."/>
            <person name="Nishi S."/>
            <person name="Hori S."/>
            <person name="Arai W."/>
            <person name="Tsubouchi T."/>
            <person name="Morono Y."/>
            <person name="Uchiyama I."/>
            <person name="Ito T."/>
            <person name="Fujiyama A."/>
            <person name="Inagaki F."/>
            <person name="Takami H."/>
        </authorList>
    </citation>
    <scope>NUCLEOTIDE SEQUENCE</scope>
    <source>
        <strain evidence="1">Expedition CK06-06</strain>
    </source>
</reference>
<name>X0UJ64_9ZZZZ</name>
<comment type="caution">
    <text evidence="1">The sequence shown here is derived from an EMBL/GenBank/DDBJ whole genome shotgun (WGS) entry which is preliminary data.</text>
</comment>
<sequence length="218" mass="23243">WDDDPDTSTPPDLMSWVPPGHSGTWTTSAYELPPDLFAQLVIENPSPDEGIEGIYGYAEYTPTLVLGDTDVDNIVDDPFATPETFYTAPDDPLVVGITLGSGGGDAFDIAWAIDVDTGQPADLPGFDFIRITNPTNVILPFFNEKSPEIDAVADAAPDPFGDCDEDGDIDLADVVCLQNCFERSAEADGSCDNMDRDDDGVFSATDAAALVARLMGPK</sequence>
<dbReference type="Gene3D" id="1.10.1330.10">
    <property type="entry name" value="Dockerin domain"/>
    <property type="match status" value="1"/>
</dbReference>
<feature type="non-terminal residue" evidence="1">
    <location>
        <position position="1"/>
    </location>
</feature>
<dbReference type="Pfam" id="PF00404">
    <property type="entry name" value="Dockerin_1"/>
    <property type="match status" value="1"/>
</dbReference>
<dbReference type="InterPro" id="IPR002105">
    <property type="entry name" value="Dockerin_1_rpt"/>
</dbReference>
<proteinExistence type="predicted"/>
<dbReference type="AlphaFoldDB" id="X0UJ64"/>
<dbReference type="SUPFAM" id="SSF63446">
    <property type="entry name" value="Type I dockerin domain"/>
    <property type="match status" value="1"/>
</dbReference>
<accession>X0UJ64</accession>
<evidence type="ECO:0000313" key="1">
    <source>
        <dbReference type="EMBL" id="GAF88515.1"/>
    </source>
</evidence>
<dbReference type="GO" id="GO:0004553">
    <property type="term" value="F:hydrolase activity, hydrolyzing O-glycosyl compounds"/>
    <property type="evidence" value="ECO:0007669"/>
    <property type="project" value="InterPro"/>
</dbReference>
<dbReference type="InterPro" id="IPR036439">
    <property type="entry name" value="Dockerin_dom_sf"/>
</dbReference>
<protein>
    <recommendedName>
        <fullName evidence="2">Dockerin domain-containing protein</fullName>
    </recommendedName>
</protein>
<dbReference type="GO" id="GO:0000272">
    <property type="term" value="P:polysaccharide catabolic process"/>
    <property type="evidence" value="ECO:0007669"/>
    <property type="project" value="InterPro"/>
</dbReference>
<evidence type="ECO:0008006" key="2">
    <source>
        <dbReference type="Google" id="ProtNLM"/>
    </source>
</evidence>